<dbReference type="AlphaFoldDB" id="A0A3G2T0I8"/>
<gene>
    <name evidence="2" type="ORF">CDG68_06720</name>
</gene>
<name>A0A3G2T0I8_9GAMM</name>
<sequence length="722" mass="76421">MTTLKYTVNFKRTLLATLIGLSVSQYCFALEELSDDTLSDSTGEGIALLPENFSMRFNGVDEAGVGAAGGGSIRLIPVGPLSATAEAKGFQKAEVFVNGISLGQSKKNNGVGRDKADWGVGFGALGAGASDFARPIDSWGTTLNPWILKTVTDVVPSFSGIAKDVSYLTLEAPLMNQVIPTTGAESSAYNLKMGFYADAFMRDKNQPESITNKMQGLSNRIRLAAVWDGFSVNGSSLKVFRSLDGVGVGNTGGKYDVYKLIPQKDASGKVIAFVNDTANKVGTFNYGLSKSYNQTFGVAGVARLNSGKTDSTDARGSVSLGTVTRNIYQLDFSRNADNSVKRDTAGNIIYTQGVDRTSNPNTSDGVLQTYRPPDGSQATTTYNGLPSGGSFPSGGQCASAKKQNNAGAGCTVQEGVTARRFVATSTNTWTMPAAKSVLRISTQELLGTDAVGTPAFGGGVPNFNANSYPDKNAEGIFLYNPNINLVLGGLAQPLVLSTDGSNFSFELTRIPKNAAVYSKIYQKYSDISADMALNDGNTYLGNTCNINKCGGTLTIGGVNYQDSKATHSSITIGSTVYDATKNLTTAYTGKEAFGVSIGELNTVSGLSSSLIQDYTQVWMKNRQFNSSCNWLGTCTYSYGAWDSNWTAVSPQTGTTAKPDPYETTQRQNMNGQILGIQTTMPTNIQSTLNGMTPVGSAPKNNFGSAVVDGLLIQHFKFTTTGL</sequence>
<protein>
    <submittedName>
        <fullName evidence="2">Uncharacterized protein</fullName>
    </submittedName>
</protein>
<dbReference type="RefSeq" id="WP_087553905.1">
    <property type="nucleotide sequence ID" value="NZ_CP033133.1"/>
</dbReference>
<evidence type="ECO:0000256" key="1">
    <source>
        <dbReference type="SAM" id="SignalP"/>
    </source>
</evidence>
<organism evidence="2 3">
    <name type="scientific">Acinetobacter wuhouensis</name>
    <dbReference type="NCBI Taxonomy" id="1879050"/>
    <lineage>
        <taxon>Bacteria</taxon>
        <taxon>Pseudomonadati</taxon>
        <taxon>Pseudomonadota</taxon>
        <taxon>Gammaproteobacteria</taxon>
        <taxon>Moraxellales</taxon>
        <taxon>Moraxellaceae</taxon>
        <taxon>Acinetobacter</taxon>
    </lineage>
</organism>
<reference evidence="2 3" key="1">
    <citation type="submission" date="2018-10" db="EMBL/GenBank/DDBJ databases">
        <title>The complete genome of Acinetobacter wuhouensis strain WCHAW010062.</title>
        <authorList>
            <person name="Hu Y."/>
            <person name="Long H."/>
            <person name="Feng Y."/>
            <person name="Zong Z."/>
        </authorList>
    </citation>
    <scope>NUCLEOTIDE SEQUENCE [LARGE SCALE GENOMIC DNA]</scope>
    <source>
        <strain evidence="2 3">WCHAW010062</strain>
    </source>
</reference>
<evidence type="ECO:0000313" key="3">
    <source>
        <dbReference type="Proteomes" id="UP000279962"/>
    </source>
</evidence>
<feature type="signal peptide" evidence="1">
    <location>
        <begin position="1"/>
        <end position="29"/>
    </location>
</feature>
<keyword evidence="1" id="KW-0732">Signal</keyword>
<feature type="chain" id="PRO_5018078887" evidence="1">
    <location>
        <begin position="30"/>
        <end position="722"/>
    </location>
</feature>
<dbReference type="Proteomes" id="UP000279962">
    <property type="component" value="Chromosome"/>
</dbReference>
<accession>A0A3G2T0I8</accession>
<evidence type="ECO:0000313" key="2">
    <source>
        <dbReference type="EMBL" id="AYO53366.1"/>
    </source>
</evidence>
<proteinExistence type="predicted"/>
<dbReference type="EMBL" id="CP033133">
    <property type="protein sequence ID" value="AYO53366.1"/>
    <property type="molecule type" value="Genomic_DNA"/>
</dbReference>